<accession>A0ACB7SU22</accession>
<comment type="caution">
    <text evidence="1">The sequence shown here is derived from an EMBL/GenBank/DDBJ whole genome shotgun (WGS) entry which is preliminary data.</text>
</comment>
<sequence length="810" mass="90463">MSSGVVLLPAVKPAFARAGFSSKIKRSLTTWSRLASRFNSIGKRRPNFQLGFGERSGLFGHSVLQEPSGFYLLKEQAVSDAEKYVSEATDPHRRRKMVQVFDDLSDALCRVADMAEFVRIGHPETRFSSAAMDASVSINNLVEKLNTDRRLYNALKQVVEKGDVVPTTAEDEHVSKLFLFDFEQSGIHLDEATRKEVVALNDYALHVGSNFANNALQPRSVKKADLPESVRGCFASDGEHVIVPGLYTDADNELVREAAYRAYLYPDEHQSQLLDELLGARHRLAQLCGFPSFAHRVLRGSIAGSPDHVEQFLDILSSELKPRADNDYKEMLDMKTSGSGNKTVLQAWDVPYYTFCARQAKFQLKASDYAPYLSLGCCMDGLNEIFRALYGVYLETEDVKAGEVWHADVVKLAVKEEKGGTLLGHIYCDFFERQEKPNQDCHFTIQGGRMLPDGSYQLPVVVLMLNLSSAPWGTPPLLSPSSLDNLFHEMGHAMHSMLARTRYQHVTGTRCATDLAEVPSILMEYFSSDPRVVSTFARHYQTGEPMPYAMALSLRQMRYHFAASETQLQVFYALLDQRYHAHHPLGKSTTEVLAELQRQHYGVPYVPDTAWQLRFGHLVGYGAKYYAYLMSRAVAAWTWHELFREDPFRRAAGERYRRELLSHGGAKPAHQLVSVVRQALAGPPEHGATPVGELRQKAMAAAGRLFVQNLDESSMKSKYSMRLLRLRIAEDLPDACFAGSFGTQNVAAAVHLHLDDHSERAAASAGRDARMKVPPGASGRCSIVPTTVKLVRIAAEASTARAWLRHPWTS</sequence>
<evidence type="ECO:0000313" key="2">
    <source>
        <dbReference type="Proteomes" id="UP000821845"/>
    </source>
</evidence>
<evidence type="ECO:0000313" key="1">
    <source>
        <dbReference type="EMBL" id="KAH6938213.1"/>
    </source>
</evidence>
<dbReference type="Proteomes" id="UP000821845">
    <property type="component" value="Chromosome 2"/>
</dbReference>
<gene>
    <name evidence="1" type="ORF">HPB50_007799</name>
</gene>
<organism evidence="1 2">
    <name type="scientific">Hyalomma asiaticum</name>
    <name type="common">Tick</name>
    <dbReference type="NCBI Taxonomy" id="266040"/>
    <lineage>
        <taxon>Eukaryota</taxon>
        <taxon>Metazoa</taxon>
        <taxon>Ecdysozoa</taxon>
        <taxon>Arthropoda</taxon>
        <taxon>Chelicerata</taxon>
        <taxon>Arachnida</taxon>
        <taxon>Acari</taxon>
        <taxon>Parasitiformes</taxon>
        <taxon>Ixodida</taxon>
        <taxon>Ixodoidea</taxon>
        <taxon>Ixodidae</taxon>
        <taxon>Hyalomminae</taxon>
        <taxon>Hyalomma</taxon>
    </lineage>
</organism>
<keyword evidence="2" id="KW-1185">Reference proteome</keyword>
<dbReference type="EMBL" id="CM023482">
    <property type="protein sequence ID" value="KAH6938213.1"/>
    <property type="molecule type" value="Genomic_DNA"/>
</dbReference>
<reference evidence="1" key="1">
    <citation type="submission" date="2020-05" db="EMBL/GenBank/DDBJ databases">
        <title>Large-scale comparative analyses of tick genomes elucidate their genetic diversity and vector capacities.</title>
        <authorList>
            <person name="Jia N."/>
            <person name="Wang J."/>
            <person name="Shi W."/>
            <person name="Du L."/>
            <person name="Sun Y."/>
            <person name="Zhan W."/>
            <person name="Jiang J."/>
            <person name="Wang Q."/>
            <person name="Zhang B."/>
            <person name="Ji P."/>
            <person name="Sakyi L.B."/>
            <person name="Cui X."/>
            <person name="Yuan T."/>
            <person name="Jiang B."/>
            <person name="Yang W."/>
            <person name="Lam T.T.-Y."/>
            <person name="Chang Q."/>
            <person name="Ding S."/>
            <person name="Wang X."/>
            <person name="Zhu J."/>
            <person name="Ruan X."/>
            <person name="Zhao L."/>
            <person name="Wei J."/>
            <person name="Que T."/>
            <person name="Du C."/>
            <person name="Cheng J."/>
            <person name="Dai P."/>
            <person name="Han X."/>
            <person name="Huang E."/>
            <person name="Gao Y."/>
            <person name="Liu J."/>
            <person name="Shao H."/>
            <person name="Ye R."/>
            <person name="Li L."/>
            <person name="Wei W."/>
            <person name="Wang X."/>
            <person name="Wang C."/>
            <person name="Yang T."/>
            <person name="Huo Q."/>
            <person name="Li W."/>
            <person name="Guo W."/>
            <person name="Chen H."/>
            <person name="Zhou L."/>
            <person name="Ni X."/>
            <person name="Tian J."/>
            <person name="Zhou Y."/>
            <person name="Sheng Y."/>
            <person name="Liu T."/>
            <person name="Pan Y."/>
            <person name="Xia L."/>
            <person name="Li J."/>
            <person name="Zhao F."/>
            <person name="Cao W."/>
        </authorList>
    </citation>
    <scope>NUCLEOTIDE SEQUENCE</scope>
    <source>
        <strain evidence="1">Hyas-2018</strain>
    </source>
</reference>
<name>A0ACB7SU22_HYAAI</name>
<protein>
    <submittedName>
        <fullName evidence="1">Uncharacterized protein</fullName>
    </submittedName>
</protein>
<proteinExistence type="predicted"/>